<dbReference type="Pfam" id="PF10670">
    <property type="entry name" value="DUF4198"/>
    <property type="match status" value="1"/>
</dbReference>
<dbReference type="EMBL" id="QGKM01000079">
    <property type="protein sequence ID" value="PWQ92665.1"/>
    <property type="molecule type" value="Genomic_DNA"/>
</dbReference>
<accession>A0A317C220</accession>
<dbReference type="OrthoDB" id="9780723at2"/>
<proteinExistence type="predicted"/>
<protein>
    <submittedName>
        <fullName evidence="2">DUF4198 domain-containing protein</fullName>
    </submittedName>
</protein>
<keyword evidence="1" id="KW-0732">Signal</keyword>
<reference evidence="2 3" key="1">
    <citation type="submission" date="2018-05" db="EMBL/GenBank/DDBJ databases">
        <title>Leucothrix arctica sp. nov., isolated from Arctic seawater.</title>
        <authorList>
            <person name="Choi A."/>
            <person name="Baek K."/>
        </authorList>
    </citation>
    <scope>NUCLEOTIDE SEQUENCE [LARGE SCALE GENOMIC DNA]</scope>
    <source>
        <strain evidence="2 3">JCM 18388</strain>
    </source>
</reference>
<evidence type="ECO:0000256" key="1">
    <source>
        <dbReference type="SAM" id="SignalP"/>
    </source>
</evidence>
<feature type="chain" id="PRO_5016359616" evidence="1">
    <location>
        <begin position="33"/>
        <end position="279"/>
    </location>
</feature>
<dbReference type="InterPro" id="IPR019613">
    <property type="entry name" value="DUF4198"/>
</dbReference>
<organism evidence="2 3">
    <name type="scientific">Leucothrix pacifica</name>
    <dbReference type="NCBI Taxonomy" id="1247513"/>
    <lineage>
        <taxon>Bacteria</taxon>
        <taxon>Pseudomonadati</taxon>
        <taxon>Pseudomonadota</taxon>
        <taxon>Gammaproteobacteria</taxon>
        <taxon>Thiotrichales</taxon>
        <taxon>Thiotrichaceae</taxon>
        <taxon>Leucothrix</taxon>
    </lineage>
</organism>
<dbReference type="AlphaFoldDB" id="A0A317C220"/>
<sequence length="279" mass="30621">MNRVHKETLPLNLRPLLAGLMTGMLASQSASAHFQMLHIDDYMRAKGGNITLKMPFTHPSHGGPMMDMGKPVSLSVHHKGKQTDLTDKVTPLTWQGTENQSAAYHAQTKLRGLGDYVFSLTPEPYLETSEDTYIQQFTKTIVNVGGLPTTWNEPLGLTAEIVPDQRPYAVYAGGLFSAVVLAEGKPVSGAEVEVEFLNYDVNETGGGFGELPYVEYPADNLNIMTVVTDDNGRFFFGVPHEGYWGFAALGVGANTEHKGKDLSQDAVLWIQAHQLKKLR</sequence>
<gene>
    <name evidence="2" type="ORF">DKW60_20100</name>
</gene>
<name>A0A317C220_9GAMM</name>
<evidence type="ECO:0000313" key="3">
    <source>
        <dbReference type="Proteomes" id="UP000245539"/>
    </source>
</evidence>
<keyword evidence="3" id="KW-1185">Reference proteome</keyword>
<dbReference type="Proteomes" id="UP000245539">
    <property type="component" value="Unassembled WGS sequence"/>
</dbReference>
<feature type="signal peptide" evidence="1">
    <location>
        <begin position="1"/>
        <end position="32"/>
    </location>
</feature>
<evidence type="ECO:0000313" key="2">
    <source>
        <dbReference type="EMBL" id="PWQ92665.1"/>
    </source>
</evidence>
<comment type="caution">
    <text evidence="2">The sequence shown here is derived from an EMBL/GenBank/DDBJ whole genome shotgun (WGS) entry which is preliminary data.</text>
</comment>